<dbReference type="Proteomes" id="UP000187203">
    <property type="component" value="Unassembled WGS sequence"/>
</dbReference>
<protein>
    <submittedName>
        <fullName evidence="1">Dynein heavy chain 8</fullName>
    </submittedName>
</protein>
<dbReference type="EMBL" id="AWUE01023049">
    <property type="protein sequence ID" value="OMO55100.1"/>
    <property type="molecule type" value="Genomic_DNA"/>
</dbReference>
<name>A0A1R3GAR3_9ROSI</name>
<reference evidence="2" key="1">
    <citation type="submission" date="2013-09" db="EMBL/GenBank/DDBJ databases">
        <title>Corchorus olitorius genome sequencing.</title>
        <authorList>
            <person name="Alam M."/>
            <person name="Haque M.S."/>
            <person name="Islam M.S."/>
            <person name="Emdad E.M."/>
            <person name="Islam M.M."/>
            <person name="Ahmed B."/>
            <person name="Halim A."/>
            <person name="Hossen Q.M.M."/>
            <person name="Hossain M.Z."/>
            <person name="Ahmed R."/>
            <person name="Khan M.M."/>
            <person name="Islam R."/>
            <person name="Rashid M.M."/>
            <person name="Khan S.A."/>
            <person name="Rahman M.S."/>
            <person name="Alam M."/>
            <person name="Yahiya A.S."/>
            <person name="Khan M.S."/>
            <person name="Azam M.S."/>
            <person name="Haque T."/>
            <person name="Lashkar M.Z.H."/>
            <person name="Akhand A.I."/>
            <person name="Morshed G."/>
            <person name="Roy S."/>
            <person name="Uddin K.S."/>
            <person name="Rabeya T."/>
            <person name="Hossain A.S."/>
            <person name="Chowdhury A."/>
            <person name="Snigdha A.R."/>
            <person name="Mortoza M.S."/>
            <person name="Matin S.A."/>
            <person name="Hoque S.M.E."/>
            <person name="Islam M.K."/>
            <person name="Roy D.K."/>
            <person name="Haider R."/>
            <person name="Moosa M.M."/>
            <person name="Elias S.M."/>
            <person name="Hasan A.M."/>
            <person name="Jahan S."/>
            <person name="Shafiuddin M."/>
            <person name="Mahmood N."/>
            <person name="Shommy N.S."/>
        </authorList>
    </citation>
    <scope>NUCLEOTIDE SEQUENCE [LARGE SCALE GENOMIC DNA]</scope>
    <source>
        <strain evidence="2">cv. O-4</strain>
    </source>
</reference>
<evidence type="ECO:0000313" key="2">
    <source>
        <dbReference type="Proteomes" id="UP000187203"/>
    </source>
</evidence>
<evidence type="ECO:0000313" key="1">
    <source>
        <dbReference type="EMBL" id="OMO55100.1"/>
    </source>
</evidence>
<comment type="caution">
    <text evidence="1">The sequence shown here is derived from an EMBL/GenBank/DDBJ whole genome shotgun (WGS) entry which is preliminary data.</text>
</comment>
<proteinExistence type="predicted"/>
<accession>A0A1R3GAR3</accession>
<sequence length="48" mass="5179">MKLDNIPCFCPVVSDELPGVSCRGPMELGLENIKPGEHALLSTVQINL</sequence>
<gene>
    <name evidence="1" type="ORF">COLO4_36199</name>
</gene>
<organism evidence="1 2">
    <name type="scientific">Corchorus olitorius</name>
    <dbReference type="NCBI Taxonomy" id="93759"/>
    <lineage>
        <taxon>Eukaryota</taxon>
        <taxon>Viridiplantae</taxon>
        <taxon>Streptophyta</taxon>
        <taxon>Embryophyta</taxon>
        <taxon>Tracheophyta</taxon>
        <taxon>Spermatophyta</taxon>
        <taxon>Magnoliopsida</taxon>
        <taxon>eudicotyledons</taxon>
        <taxon>Gunneridae</taxon>
        <taxon>Pentapetalae</taxon>
        <taxon>rosids</taxon>
        <taxon>malvids</taxon>
        <taxon>Malvales</taxon>
        <taxon>Malvaceae</taxon>
        <taxon>Grewioideae</taxon>
        <taxon>Apeibeae</taxon>
        <taxon>Corchorus</taxon>
    </lineage>
</organism>
<dbReference type="AlphaFoldDB" id="A0A1R3GAR3"/>
<keyword evidence="2" id="KW-1185">Reference proteome</keyword>